<dbReference type="AlphaFoldDB" id="A0A0C9SN45"/>
<organism evidence="1 2">
    <name type="scientific">Paxillus involutus ATCC 200175</name>
    <dbReference type="NCBI Taxonomy" id="664439"/>
    <lineage>
        <taxon>Eukaryota</taxon>
        <taxon>Fungi</taxon>
        <taxon>Dikarya</taxon>
        <taxon>Basidiomycota</taxon>
        <taxon>Agaricomycotina</taxon>
        <taxon>Agaricomycetes</taxon>
        <taxon>Agaricomycetidae</taxon>
        <taxon>Boletales</taxon>
        <taxon>Paxilineae</taxon>
        <taxon>Paxillaceae</taxon>
        <taxon>Paxillus</taxon>
    </lineage>
</organism>
<dbReference type="EMBL" id="KN819949">
    <property type="protein sequence ID" value="KIJ07284.1"/>
    <property type="molecule type" value="Genomic_DNA"/>
</dbReference>
<dbReference type="HOGENOM" id="CLU_211262_0_0_1"/>
<reference evidence="2" key="2">
    <citation type="submission" date="2015-01" db="EMBL/GenBank/DDBJ databases">
        <title>Evolutionary Origins and Diversification of the Mycorrhizal Mutualists.</title>
        <authorList>
            <consortium name="DOE Joint Genome Institute"/>
            <consortium name="Mycorrhizal Genomics Consortium"/>
            <person name="Kohler A."/>
            <person name="Kuo A."/>
            <person name="Nagy L.G."/>
            <person name="Floudas D."/>
            <person name="Copeland A."/>
            <person name="Barry K.W."/>
            <person name="Cichocki N."/>
            <person name="Veneault-Fourrey C."/>
            <person name="LaButti K."/>
            <person name="Lindquist E.A."/>
            <person name="Lipzen A."/>
            <person name="Lundell T."/>
            <person name="Morin E."/>
            <person name="Murat C."/>
            <person name="Riley R."/>
            <person name="Ohm R."/>
            <person name="Sun H."/>
            <person name="Tunlid A."/>
            <person name="Henrissat B."/>
            <person name="Grigoriev I.V."/>
            <person name="Hibbett D.S."/>
            <person name="Martin F."/>
        </authorList>
    </citation>
    <scope>NUCLEOTIDE SEQUENCE [LARGE SCALE GENOMIC DNA]</scope>
    <source>
        <strain evidence="2">ATCC 200175</strain>
    </source>
</reference>
<dbReference type="OrthoDB" id="2672882at2759"/>
<name>A0A0C9SN45_PAXIN</name>
<evidence type="ECO:0000313" key="2">
    <source>
        <dbReference type="Proteomes" id="UP000053647"/>
    </source>
</evidence>
<feature type="non-terminal residue" evidence="1">
    <location>
        <position position="1"/>
    </location>
</feature>
<evidence type="ECO:0000313" key="1">
    <source>
        <dbReference type="EMBL" id="KIJ07284.1"/>
    </source>
</evidence>
<proteinExistence type="predicted"/>
<protein>
    <submittedName>
        <fullName evidence="1">Uncharacterized protein</fullName>
    </submittedName>
</protein>
<dbReference type="Proteomes" id="UP000053647">
    <property type="component" value="Unassembled WGS sequence"/>
</dbReference>
<sequence length="58" mass="6247">RSQMASFEACVAATYSASVVERVTSSCFFDAHETAPPSSRNAYPDIARRCSWDAPSAS</sequence>
<accession>A0A0C9SN45</accession>
<keyword evidence="2" id="KW-1185">Reference proteome</keyword>
<reference evidence="1 2" key="1">
    <citation type="submission" date="2014-06" db="EMBL/GenBank/DDBJ databases">
        <authorList>
            <consortium name="DOE Joint Genome Institute"/>
            <person name="Kuo A."/>
            <person name="Kohler A."/>
            <person name="Nagy L.G."/>
            <person name="Floudas D."/>
            <person name="Copeland A."/>
            <person name="Barry K.W."/>
            <person name="Cichocki N."/>
            <person name="Veneault-Fourrey C."/>
            <person name="LaButti K."/>
            <person name="Lindquist E.A."/>
            <person name="Lipzen A."/>
            <person name="Lundell T."/>
            <person name="Morin E."/>
            <person name="Murat C."/>
            <person name="Sun H."/>
            <person name="Tunlid A."/>
            <person name="Henrissat B."/>
            <person name="Grigoriev I.V."/>
            <person name="Hibbett D.S."/>
            <person name="Martin F."/>
            <person name="Nordberg H.P."/>
            <person name="Cantor M.N."/>
            <person name="Hua S.X."/>
        </authorList>
    </citation>
    <scope>NUCLEOTIDE SEQUENCE [LARGE SCALE GENOMIC DNA]</scope>
    <source>
        <strain evidence="1 2">ATCC 200175</strain>
    </source>
</reference>
<gene>
    <name evidence="1" type="ORF">PAXINDRAFT_50172</name>
</gene>
<feature type="non-terminal residue" evidence="1">
    <location>
        <position position="58"/>
    </location>
</feature>